<dbReference type="HOGENOM" id="CLU_039423_0_0_1"/>
<feature type="compositionally biased region" description="Polar residues" evidence="1">
    <location>
        <begin position="414"/>
        <end position="424"/>
    </location>
</feature>
<dbReference type="RefSeq" id="XP_012180117.1">
    <property type="nucleotide sequence ID" value="XM_012324727.1"/>
</dbReference>
<dbReference type="Pfam" id="PF19189">
    <property type="entry name" value="Mtf2"/>
    <property type="match status" value="1"/>
</dbReference>
<dbReference type="STRING" id="599839.J4H235"/>
<accession>J4H235</accession>
<feature type="compositionally biased region" description="Polar residues" evidence="1">
    <location>
        <begin position="142"/>
        <end position="152"/>
    </location>
</feature>
<feature type="compositionally biased region" description="Polar residues" evidence="1">
    <location>
        <begin position="51"/>
        <end position="74"/>
    </location>
</feature>
<dbReference type="GO" id="GO:0005739">
    <property type="term" value="C:mitochondrion"/>
    <property type="evidence" value="ECO:0007669"/>
    <property type="project" value="InterPro"/>
</dbReference>
<name>J4H235_9APHY</name>
<dbReference type="PANTHER" id="PTHR39468">
    <property type="entry name" value="CHROMOSOME 7, WHOLE GENOME SHOTGUN SEQUENCE"/>
    <property type="match status" value="1"/>
</dbReference>
<evidence type="ECO:0000313" key="3">
    <source>
        <dbReference type="EMBL" id="CCM00834.1"/>
    </source>
</evidence>
<evidence type="ECO:0000313" key="4">
    <source>
        <dbReference type="Proteomes" id="UP000006352"/>
    </source>
</evidence>
<sequence>MLGKHSLKQASSVARIATSEPCPPKVPSSRLSSVSFPSHTHTSTSTSPSTNYCHSQRRFYSTGNSSKPTNKDSIFSPSASPWDHVFDDIVDKPSLLPSTARASGAQTSRFPRRQRMTVREINAFDEMFNMIFSAVSEKNIQSTGSKPRSLSPTLGIGRRGSSEMGDLFGRLRKQSKHIKWTDKADEDLDRKKEQMELCNTDQQLLDWAMKEVFAESQRYEENARRSLENPTSSKEPVQLQPPAYPHLISLLMRTFREKYADPHLSLSIFDHARHLSIPSFVFGCTTPAYNELIETRWRCFRDLRGVCDALEEMRVNGVEMDNRTRSLAEMIRREVGERNLWQEESSMGSGEAWDMVAKIEQLTAKEPFIRRTSTSNVKKSQKKWTWDQESWKRGGLNASGSSNDGWEFGRWDSTESSGSSTPTR</sequence>
<dbReference type="AlphaFoldDB" id="J4H235"/>
<feature type="domain" description="Mtf2-like C-terminal" evidence="2">
    <location>
        <begin position="188"/>
        <end position="361"/>
    </location>
</feature>
<keyword evidence="4" id="KW-1185">Reference proteome</keyword>
<dbReference type="EMBL" id="HE797007">
    <property type="protein sequence ID" value="CCM00834.1"/>
    <property type="molecule type" value="Genomic_DNA"/>
</dbReference>
<gene>
    <name evidence="3" type="ORF">FIBRA_02876</name>
</gene>
<dbReference type="GeneID" id="24095745"/>
<feature type="region of interest" description="Disordered" evidence="1">
    <location>
        <begin position="142"/>
        <end position="162"/>
    </location>
</feature>
<dbReference type="InParanoid" id="J4H235"/>
<dbReference type="OrthoDB" id="2444174at2759"/>
<feature type="region of interest" description="Disordered" evidence="1">
    <location>
        <begin position="1"/>
        <end position="74"/>
    </location>
</feature>
<dbReference type="InterPro" id="IPR043837">
    <property type="entry name" value="Mtf2-like_C"/>
</dbReference>
<dbReference type="Proteomes" id="UP000006352">
    <property type="component" value="Unassembled WGS sequence"/>
</dbReference>
<dbReference type="PANTHER" id="PTHR39468:SF1">
    <property type="entry name" value="MTF2-LIKE C-TERMINAL DOMAIN-CONTAINING PROTEIN"/>
    <property type="match status" value="1"/>
</dbReference>
<feature type="compositionally biased region" description="Low complexity" evidence="1">
    <location>
        <begin position="27"/>
        <end position="50"/>
    </location>
</feature>
<protein>
    <recommendedName>
        <fullName evidence="2">Mtf2-like C-terminal domain-containing protein</fullName>
    </recommendedName>
</protein>
<feature type="region of interest" description="Disordered" evidence="1">
    <location>
        <begin position="380"/>
        <end position="424"/>
    </location>
</feature>
<dbReference type="InterPro" id="IPR040009">
    <property type="entry name" value="Mtf2/C5D6.12-like"/>
</dbReference>
<organism evidence="3 4">
    <name type="scientific">Fibroporia radiculosa</name>
    <dbReference type="NCBI Taxonomy" id="599839"/>
    <lineage>
        <taxon>Eukaryota</taxon>
        <taxon>Fungi</taxon>
        <taxon>Dikarya</taxon>
        <taxon>Basidiomycota</taxon>
        <taxon>Agaricomycotina</taxon>
        <taxon>Agaricomycetes</taxon>
        <taxon>Polyporales</taxon>
        <taxon>Fibroporiaceae</taxon>
        <taxon>Fibroporia</taxon>
    </lineage>
</organism>
<evidence type="ECO:0000259" key="2">
    <source>
        <dbReference type="Pfam" id="PF19189"/>
    </source>
</evidence>
<evidence type="ECO:0000256" key="1">
    <source>
        <dbReference type="SAM" id="MobiDB-lite"/>
    </source>
</evidence>
<proteinExistence type="predicted"/>
<reference evidence="3 4" key="1">
    <citation type="journal article" date="2012" name="Appl. Environ. Microbiol.">
        <title>Short-read sequencing for genomic analysis of the brown rot fungus Fibroporia radiculosa.</title>
        <authorList>
            <person name="Tang J.D."/>
            <person name="Perkins A.D."/>
            <person name="Sonstegard T.S."/>
            <person name="Schroeder S.G."/>
            <person name="Burgess S.C."/>
            <person name="Diehl S.V."/>
        </authorList>
    </citation>
    <scope>NUCLEOTIDE SEQUENCE [LARGE SCALE GENOMIC DNA]</scope>
    <source>
        <strain evidence="3 4">TFFH 294</strain>
    </source>
</reference>